<proteinExistence type="predicted"/>
<evidence type="ECO:0000313" key="2">
    <source>
        <dbReference type="Proteomes" id="UP000248314"/>
    </source>
</evidence>
<name>A0A318HUH8_9BACT</name>
<dbReference type="GeneID" id="84899140"/>
<organism evidence="1 2">
    <name type="scientific">Hoylesella shahii DSM 15611 = JCM 12083</name>
    <dbReference type="NCBI Taxonomy" id="1122991"/>
    <lineage>
        <taxon>Bacteria</taxon>
        <taxon>Pseudomonadati</taxon>
        <taxon>Bacteroidota</taxon>
        <taxon>Bacteroidia</taxon>
        <taxon>Bacteroidales</taxon>
        <taxon>Prevotellaceae</taxon>
        <taxon>Hoylesella</taxon>
    </lineage>
</organism>
<dbReference type="InterPro" id="IPR023393">
    <property type="entry name" value="START-like_dom_sf"/>
</dbReference>
<sequence length="137" mass="15547">MSTFESSIRQIPYKQEAVFNMLSDLSNIERVKDKLPEDKLEQMTFDSDSISVTVNPVGLIKLRIVDRDAPKCIKFETATSPVPFNLWIQVVPNGDNACKMKLTIKAELNPFIKGMVKKPLTEGLEKMADLLQVIKYE</sequence>
<protein>
    <submittedName>
        <fullName evidence="1">Polyketide cyclase/dehydrase/lipid transport protein</fullName>
    </submittedName>
</protein>
<dbReference type="RefSeq" id="WP_025815804.1">
    <property type="nucleotide sequence ID" value="NZ_BAIZ01000012.1"/>
</dbReference>
<dbReference type="Gene3D" id="3.30.530.20">
    <property type="match status" value="1"/>
</dbReference>
<dbReference type="InterPro" id="IPR019587">
    <property type="entry name" value="Polyketide_cyclase/dehydratase"/>
</dbReference>
<dbReference type="EMBL" id="QJJX01000014">
    <property type="protein sequence ID" value="PXX21982.1"/>
    <property type="molecule type" value="Genomic_DNA"/>
</dbReference>
<accession>A0A318HUH8</accession>
<dbReference type="STRING" id="1122991.GCA_000613445_02087"/>
<keyword evidence="2" id="KW-1185">Reference proteome</keyword>
<dbReference type="Proteomes" id="UP000248314">
    <property type="component" value="Unassembled WGS sequence"/>
</dbReference>
<dbReference type="SUPFAM" id="SSF55961">
    <property type="entry name" value="Bet v1-like"/>
    <property type="match status" value="1"/>
</dbReference>
<dbReference type="Pfam" id="PF10604">
    <property type="entry name" value="Polyketide_cyc2"/>
    <property type="match status" value="1"/>
</dbReference>
<dbReference type="AlphaFoldDB" id="A0A318HUH8"/>
<evidence type="ECO:0000313" key="1">
    <source>
        <dbReference type="EMBL" id="PXX21982.1"/>
    </source>
</evidence>
<dbReference type="OrthoDB" id="1011799at2"/>
<comment type="caution">
    <text evidence="1">The sequence shown here is derived from an EMBL/GenBank/DDBJ whole genome shotgun (WGS) entry which is preliminary data.</text>
</comment>
<reference evidence="1 2" key="1">
    <citation type="submission" date="2018-05" db="EMBL/GenBank/DDBJ databases">
        <title>Genomic Encyclopedia of Type Strains, Phase I: the one thousand microbial genomes (KMG-I) project.</title>
        <authorList>
            <person name="Kyrpides N."/>
        </authorList>
    </citation>
    <scope>NUCLEOTIDE SEQUENCE [LARGE SCALE GENOMIC DNA]</scope>
    <source>
        <strain evidence="1 2">DSM 15611</strain>
    </source>
</reference>
<gene>
    <name evidence="1" type="ORF">EJ73_01378</name>
</gene>